<dbReference type="GO" id="GO:0043190">
    <property type="term" value="C:ATP-binding cassette (ABC) transporter complex"/>
    <property type="evidence" value="ECO:0007669"/>
    <property type="project" value="InterPro"/>
</dbReference>
<dbReference type="CDD" id="cd01071">
    <property type="entry name" value="PBP2_PhnD_like"/>
    <property type="match status" value="1"/>
</dbReference>
<dbReference type="GO" id="GO:0055085">
    <property type="term" value="P:transmembrane transport"/>
    <property type="evidence" value="ECO:0007669"/>
    <property type="project" value="InterPro"/>
</dbReference>
<reference evidence="4 5" key="1">
    <citation type="submission" date="2017-07" db="EMBL/GenBank/DDBJ databases">
        <title>Draft genome sequence of aerobic hyperthermophilic archaea, Pyrobaculum aerophilum YKB31 and YKB32.</title>
        <authorList>
            <person name="Mochizuki T."/>
            <person name="Berliner A.J."/>
            <person name="Yoshida-Takashima Y."/>
            <person name="Takaki Y."/>
            <person name="Nunoura T."/>
            <person name="Takai K."/>
        </authorList>
    </citation>
    <scope>NUCLEOTIDE SEQUENCE [LARGE SCALE GENOMIC DNA]</scope>
    <source>
        <strain evidence="2 5">YKB31</strain>
        <strain evidence="3 4">YKB32</strain>
    </source>
</reference>
<dbReference type="Gene3D" id="3.40.190.10">
    <property type="entry name" value="Periplasmic binding protein-like II"/>
    <property type="match status" value="2"/>
</dbReference>
<dbReference type="PANTHER" id="PTHR35841:SF1">
    <property type="entry name" value="PHOSPHONATES-BINDING PERIPLASMIC PROTEIN"/>
    <property type="match status" value="1"/>
</dbReference>
<dbReference type="Proteomes" id="UP000257123">
    <property type="component" value="Unassembled WGS sequence"/>
</dbReference>
<keyword evidence="1" id="KW-0732">Signal</keyword>
<organism evidence="3 4">
    <name type="scientific">Pyrobaculum aerophilum</name>
    <dbReference type="NCBI Taxonomy" id="13773"/>
    <lineage>
        <taxon>Archaea</taxon>
        <taxon>Thermoproteota</taxon>
        <taxon>Thermoprotei</taxon>
        <taxon>Thermoproteales</taxon>
        <taxon>Thermoproteaceae</taxon>
        <taxon>Pyrobaculum</taxon>
    </lineage>
</organism>
<dbReference type="PANTHER" id="PTHR35841">
    <property type="entry name" value="PHOSPHONATES-BINDING PERIPLASMIC PROTEIN"/>
    <property type="match status" value="1"/>
</dbReference>
<dbReference type="Proteomes" id="UP000256877">
    <property type="component" value="Unassembled WGS sequence"/>
</dbReference>
<evidence type="ECO:0000313" key="5">
    <source>
        <dbReference type="Proteomes" id="UP000257123"/>
    </source>
</evidence>
<evidence type="ECO:0000313" key="2">
    <source>
        <dbReference type="EMBL" id="RFA97574.1"/>
    </source>
</evidence>
<evidence type="ECO:0000313" key="3">
    <source>
        <dbReference type="EMBL" id="RFA99329.1"/>
    </source>
</evidence>
<evidence type="ECO:0000313" key="4">
    <source>
        <dbReference type="Proteomes" id="UP000256877"/>
    </source>
</evidence>
<proteinExistence type="predicted"/>
<dbReference type="InterPro" id="IPR005770">
    <property type="entry name" value="PhnD"/>
</dbReference>
<dbReference type="Pfam" id="PF12974">
    <property type="entry name" value="Phosphonate-bd"/>
    <property type="match status" value="1"/>
</dbReference>
<dbReference type="EMBL" id="NMUF01000007">
    <property type="protein sequence ID" value="RFA99329.1"/>
    <property type="molecule type" value="Genomic_DNA"/>
</dbReference>
<evidence type="ECO:0000256" key="1">
    <source>
        <dbReference type="ARBA" id="ARBA00022729"/>
    </source>
</evidence>
<dbReference type="OrthoDB" id="146563at2157"/>
<sequence>MAIGKKALIIVGVLAVVIVAAVLALQNYPAQTPQSGAAQGKFRIVVNPGVAEKVSIKEAQELEKYLEDLMGMDVELSYPASSAALIEALRFGHADAALGPGALVGALAVSLANAELVAVEYREVVIDGKRETAPYYYSYFIVLKESPYVYIDELRGKRVCFPSETSVSGFIMPLKALADRGYITPGEVERPRDLALQFFGDVVFGGGYAQCWAALKEGKVDVTVMAGDVAASLYWEAMNNSRVLKWKDGGYAIAGPNPSHVVLVRGDLPEDVKTKFVNAIFALNNKPELMRKYVSAIFVRFEQRDVNEHLKPLIDALDYLKIKEFYLR</sequence>
<name>A0A371R5N7_9CREN</name>
<protein>
    <submittedName>
        <fullName evidence="3">Phosphate ABC transporter substrate-binding protein</fullName>
    </submittedName>
</protein>
<gene>
    <name evidence="2" type="ORF">CGL51_02725</name>
    <name evidence="3" type="ORF">CGL52_03910</name>
</gene>
<comment type="caution">
    <text evidence="3">The sequence shown here is derived from an EMBL/GenBank/DDBJ whole genome shotgun (WGS) entry which is preliminary data.</text>
</comment>
<dbReference type="NCBIfam" id="TIGR01098">
    <property type="entry name" value="3A0109s03R"/>
    <property type="match status" value="1"/>
</dbReference>
<dbReference type="AlphaFoldDB" id="A0A371R5N7"/>
<dbReference type="SUPFAM" id="SSF53850">
    <property type="entry name" value="Periplasmic binding protein-like II"/>
    <property type="match status" value="1"/>
</dbReference>
<accession>A0A371R5N7</accession>
<dbReference type="EMBL" id="NMUE01000005">
    <property type="protein sequence ID" value="RFA97574.1"/>
    <property type="molecule type" value="Genomic_DNA"/>
</dbReference>
<dbReference type="RefSeq" id="WP_116420598.1">
    <property type="nucleotide sequence ID" value="NZ_NMUE01000005.1"/>
</dbReference>